<dbReference type="GO" id="GO:0009228">
    <property type="term" value="P:thiamine biosynthetic process"/>
    <property type="evidence" value="ECO:0007669"/>
    <property type="project" value="InterPro"/>
</dbReference>
<dbReference type="InterPro" id="IPR038521">
    <property type="entry name" value="ThiC/Bza_core_dom"/>
</dbReference>
<comment type="caution">
    <text evidence="1">The sequence shown here is derived from an EMBL/GenBank/DDBJ whole genome shotgun (WGS) entry which is preliminary data.</text>
</comment>
<proteinExistence type="predicted"/>
<dbReference type="EMBL" id="BARW01008757">
    <property type="protein sequence ID" value="GAI87149.1"/>
    <property type="molecule type" value="Genomic_DNA"/>
</dbReference>
<dbReference type="AlphaFoldDB" id="X1U4C2"/>
<evidence type="ECO:0000313" key="1">
    <source>
        <dbReference type="EMBL" id="GAI87149.1"/>
    </source>
</evidence>
<organism evidence="1">
    <name type="scientific">marine sediment metagenome</name>
    <dbReference type="NCBI Taxonomy" id="412755"/>
    <lineage>
        <taxon>unclassified sequences</taxon>
        <taxon>metagenomes</taxon>
        <taxon>ecological metagenomes</taxon>
    </lineage>
</organism>
<accession>X1U4C2</accession>
<dbReference type="GO" id="GO:0051536">
    <property type="term" value="F:iron-sulfur cluster binding"/>
    <property type="evidence" value="ECO:0007669"/>
    <property type="project" value="InterPro"/>
</dbReference>
<gene>
    <name evidence="1" type="ORF">S12H4_17840</name>
</gene>
<dbReference type="Pfam" id="PF01964">
    <property type="entry name" value="ThiC_Rad_SAM"/>
    <property type="match status" value="1"/>
</dbReference>
<feature type="non-terminal residue" evidence="1">
    <location>
        <position position="1"/>
    </location>
</feature>
<dbReference type="Gene3D" id="3.20.20.540">
    <property type="entry name" value="Radical SAM ThiC family, central domain"/>
    <property type="match status" value="1"/>
</dbReference>
<protein>
    <submittedName>
        <fullName evidence="1">Uncharacterized protein</fullName>
    </submittedName>
</protein>
<name>X1U4C2_9ZZZZ</name>
<dbReference type="InterPro" id="IPR002817">
    <property type="entry name" value="ThiC/BzaA/B"/>
</dbReference>
<reference evidence="1" key="1">
    <citation type="journal article" date="2014" name="Front. Microbiol.">
        <title>High frequency of phylogenetically diverse reductive dehalogenase-homologous genes in deep subseafloor sedimentary metagenomes.</title>
        <authorList>
            <person name="Kawai M."/>
            <person name="Futagami T."/>
            <person name="Toyoda A."/>
            <person name="Takaki Y."/>
            <person name="Nishi S."/>
            <person name="Hori S."/>
            <person name="Arai W."/>
            <person name="Tsubouchi T."/>
            <person name="Morono Y."/>
            <person name="Uchiyama I."/>
            <person name="Ito T."/>
            <person name="Fujiyama A."/>
            <person name="Inagaki F."/>
            <person name="Takami H."/>
        </authorList>
    </citation>
    <scope>NUCLEOTIDE SEQUENCE</scope>
    <source>
        <strain evidence="1">Expedition CK06-06</strain>
    </source>
</reference>
<sequence length="40" mass="4449">EIFDVVEEQARDGVDFMTIHCGVTRASIARLKNQGINDSL</sequence>